<evidence type="ECO:0000256" key="1">
    <source>
        <dbReference type="SAM" id="MobiDB-lite"/>
    </source>
</evidence>
<keyword evidence="2" id="KW-1185">Reference proteome</keyword>
<feature type="region of interest" description="Disordered" evidence="1">
    <location>
        <begin position="1"/>
        <end position="26"/>
    </location>
</feature>
<accession>A0A6P6TQ61</accession>
<feature type="region of interest" description="Disordered" evidence="1">
    <location>
        <begin position="39"/>
        <end position="66"/>
    </location>
</feature>
<organism evidence="2 3">
    <name type="scientific">Coffea arabica</name>
    <name type="common">Arabian coffee</name>
    <dbReference type="NCBI Taxonomy" id="13443"/>
    <lineage>
        <taxon>Eukaryota</taxon>
        <taxon>Viridiplantae</taxon>
        <taxon>Streptophyta</taxon>
        <taxon>Embryophyta</taxon>
        <taxon>Tracheophyta</taxon>
        <taxon>Spermatophyta</taxon>
        <taxon>Magnoliopsida</taxon>
        <taxon>eudicotyledons</taxon>
        <taxon>Gunneridae</taxon>
        <taxon>Pentapetalae</taxon>
        <taxon>asterids</taxon>
        <taxon>lamiids</taxon>
        <taxon>Gentianales</taxon>
        <taxon>Rubiaceae</taxon>
        <taxon>Ixoroideae</taxon>
        <taxon>Gardenieae complex</taxon>
        <taxon>Bertiereae - Coffeeae clade</taxon>
        <taxon>Coffeeae</taxon>
        <taxon>Coffea</taxon>
    </lineage>
</organism>
<reference evidence="3" key="2">
    <citation type="submission" date="2025-08" db="UniProtKB">
        <authorList>
            <consortium name="RefSeq"/>
        </authorList>
    </citation>
    <scope>IDENTIFICATION</scope>
    <source>
        <tissue evidence="3">Leaves</tissue>
    </source>
</reference>
<dbReference type="PANTHER" id="PTHR33978:SF4">
    <property type="entry name" value="SERINE_THREONINE-KINASE"/>
    <property type="match status" value="1"/>
</dbReference>
<reference evidence="2" key="1">
    <citation type="journal article" date="2025" name="Foods">
        <title>Unveiling the Microbial Signatures of Arabica Coffee Cherries: Insights into Ripeness Specific Diversity, Functional Traits, and Implications for Quality and Safety.</title>
        <authorList>
            <consortium name="RefSeq"/>
            <person name="Tenea G.N."/>
            <person name="Cifuentes V."/>
            <person name="Reyes P."/>
            <person name="Cevallos-Vallejos M."/>
        </authorList>
    </citation>
    <scope>NUCLEOTIDE SEQUENCE [LARGE SCALE GENOMIC DNA]</scope>
</reference>
<feature type="compositionally biased region" description="Basic and acidic residues" evidence="1">
    <location>
        <begin position="1"/>
        <end position="22"/>
    </location>
</feature>
<dbReference type="GeneID" id="113703444"/>
<sequence>MMEKPVEQLKKESQTKFAKNESAETPTLVLVQQKEYQLSKVNGKNESQATARPLENQAKISKSAEQPADAAANPLLWDCGSSLYDSFELKSFERQLDSAIHSRTLSMPHLSDRRVIDGGNHHQPPSQPPQPMSKKSSKISRSFHKFLRSVFKPKAQNGNKNPFFPANEQQATRDGFYVVYDIDKSGALSTIPEVSEFDGLSPEYKSLVGRTASDRFAVSSIAILKRWLWFLPLGLIILEDDGRWRLPPAALGETLEDNDVIGVATHISISFLVKGLVVSPLYLQKRSKGS</sequence>
<evidence type="ECO:0000313" key="2">
    <source>
        <dbReference type="Proteomes" id="UP001652660"/>
    </source>
</evidence>
<feature type="compositionally biased region" description="Basic and acidic residues" evidence="1">
    <location>
        <begin position="110"/>
        <end position="120"/>
    </location>
</feature>
<dbReference type="PANTHER" id="PTHR33978">
    <property type="entry name" value="SERINE/THREONINE-KINASE"/>
    <property type="match status" value="1"/>
</dbReference>
<name>A0A6P6TQ61_COFAR</name>
<feature type="compositionally biased region" description="Polar residues" evidence="1">
    <location>
        <begin position="39"/>
        <end position="50"/>
    </location>
</feature>
<dbReference type="Proteomes" id="UP001652660">
    <property type="component" value="Chromosome 8e"/>
</dbReference>
<protein>
    <submittedName>
        <fullName evidence="3">Uncharacterized protein</fullName>
    </submittedName>
</protein>
<dbReference type="AlphaFoldDB" id="A0A6P6TQ61"/>
<dbReference type="RefSeq" id="XP_027080613.1">
    <property type="nucleotide sequence ID" value="XM_027224812.2"/>
</dbReference>
<feature type="region of interest" description="Disordered" evidence="1">
    <location>
        <begin position="108"/>
        <end position="137"/>
    </location>
</feature>
<proteinExistence type="predicted"/>
<dbReference type="OrthoDB" id="1932439at2759"/>
<evidence type="ECO:0000313" key="3">
    <source>
        <dbReference type="RefSeq" id="XP_027080613.1"/>
    </source>
</evidence>
<gene>
    <name evidence="3" type="primary">LOC113703444</name>
</gene>